<proteinExistence type="predicted"/>
<dbReference type="SUPFAM" id="SSF46955">
    <property type="entry name" value="Putative DNA-binding domain"/>
    <property type="match status" value="1"/>
</dbReference>
<dbReference type="InterPro" id="IPR000551">
    <property type="entry name" value="MerR-type_HTH_dom"/>
</dbReference>
<sequence>MFTIGQVAKFLGVSRDTLKFYEKKQKSSSCVI</sequence>
<dbReference type="CDD" id="cd00592">
    <property type="entry name" value="HTH_MerR-like"/>
    <property type="match status" value="1"/>
</dbReference>
<dbReference type="GO" id="GO:0003677">
    <property type="term" value="F:DNA binding"/>
    <property type="evidence" value="ECO:0007669"/>
    <property type="project" value="UniProtKB-KW"/>
</dbReference>
<keyword evidence="3" id="KW-1185">Reference proteome</keyword>
<comment type="caution">
    <text evidence="2">The sequence shown here is derived from an EMBL/GenBank/DDBJ whole genome shotgun (WGS) entry which is preliminary data.</text>
</comment>
<gene>
    <name evidence="2" type="ORF">J2S19_003996</name>
</gene>
<reference evidence="2 3" key="1">
    <citation type="submission" date="2023-07" db="EMBL/GenBank/DDBJ databases">
        <title>Genomic Encyclopedia of Type Strains, Phase IV (KMG-IV): sequencing the most valuable type-strain genomes for metagenomic binning, comparative biology and taxonomic classification.</title>
        <authorList>
            <person name="Goeker M."/>
        </authorList>
    </citation>
    <scope>NUCLEOTIDE SEQUENCE [LARGE SCALE GENOMIC DNA]</scope>
    <source>
        <strain evidence="2 3">DSM 29005</strain>
    </source>
</reference>
<evidence type="ECO:0000313" key="3">
    <source>
        <dbReference type="Proteomes" id="UP001234495"/>
    </source>
</evidence>
<dbReference type="Pfam" id="PF00376">
    <property type="entry name" value="MerR"/>
    <property type="match status" value="1"/>
</dbReference>
<dbReference type="Gene3D" id="1.10.1660.10">
    <property type="match status" value="1"/>
</dbReference>
<protein>
    <submittedName>
        <fullName evidence="2">DNA-binding transcriptional MerR regulator</fullName>
    </submittedName>
</protein>
<dbReference type="PROSITE" id="PS50937">
    <property type="entry name" value="HTH_MERR_2"/>
    <property type="match status" value="1"/>
</dbReference>
<evidence type="ECO:0000259" key="1">
    <source>
        <dbReference type="PROSITE" id="PS50937"/>
    </source>
</evidence>
<dbReference type="Proteomes" id="UP001234495">
    <property type="component" value="Unassembled WGS sequence"/>
</dbReference>
<accession>A0ABT9ZK54</accession>
<dbReference type="InterPro" id="IPR009061">
    <property type="entry name" value="DNA-bd_dom_put_sf"/>
</dbReference>
<evidence type="ECO:0000313" key="2">
    <source>
        <dbReference type="EMBL" id="MDQ0232674.1"/>
    </source>
</evidence>
<organism evidence="2 3">
    <name type="scientific">Metabacillus malikii</name>
    <dbReference type="NCBI Taxonomy" id="1504265"/>
    <lineage>
        <taxon>Bacteria</taxon>
        <taxon>Bacillati</taxon>
        <taxon>Bacillota</taxon>
        <taxon>Bacilli</taxon>
        <taxon>Bacillales</taxon>
        <taxon>Bacillaceae</taxon>
        <taxon>Metabacillus</taxon>
    </lineage>
</organism>
<keyword evidence="2" id="KW-0238">DNA-binding</keyword>
<dbReference type="EMBL" id="JAUSUD010000023">
    <property type="protein sequence ID" value="MDQ0232674.1"/>
    <property type="molecule type" value="Genomic_DNA"/>
</dbReference>
<name>A0ABT9ZK54_9BACI</name>
<feature type="domain" description="HTH merR-type" evidence="1">
    <location>
        <begin position="1"/>
        <end position="25"/>
    </location>
</feature>